<dbReference type="InterPro" id="IPR018357">
    <property type="entry name" value="Hexapep_transf_CS"/>
</dbReference>
<protein>
    <recommendedName>
        <fullName evidence="5">Acetyltransferase</fullName>
        <ecNumber evidence="5">2.3.1.-</ecNumber>
    </recommendedName>
</protein>
<dbReference type="PANTHER" id="PTHR43017:SF1">
    <property type="entry name" value="ACETYLTRANSFERASE YJL218W-RELATED"/>
    <property type="match status" value="1"/>
</dbReference>
<dbReference type="SUPFAM" id="SSF51161">
    <property type="entry name" value="Trimeric LpxA-like enzymes"/>
    <property type="match status" value="1"/>
</dbReference>
<evidence type="ECO:0000256" key="2">
    <source>
        <dbReference type="ARBA" id="ARBA00022679"/>
    </source>
</evidence>
<dbReference type="SMART" id="SM01266">
    <property type="entry name" value="Mac"/>
    <property type="match status" value="1"/>
</dbReference>
<evidence type="ECO:0000256" key="3">
    <source>
        <dbReference type="ARBA" id="ARBA00022737"/>
    </source>
</evidence>
<reference evidence="7 8" key="1">
    <citation type="submission" date="2020-07" db="EMBL/GenBank/DDBJ databases">
        <title>Facklamia lactis sp. nov., isolated from raw milk.</title>
        <authorList>
            <person name="Doll E.V."/>
            <person name="Huptas C."/>
            <person name="Staib L."/>
            <person name="Wenning M."/>
            <person name="Scherer S."/>
        </authorList>
    </citation>
    <scope>NUCLEOTIDE SEQUENCE [LARGE SCALE GENOMIC DNA]</scope>
    <source>
        <strain evidence="7 8">DSM 104272</strain>
    </source>
</reference>
<evidence type="ECO:0000313" key="7">
    <source>
        <dbReference type="EMBL" id="MBG9978523.1"/>
    </source>
</evidence>
<keyword evidence="3" id="KW-0677">Repeat</keyword>
<keyword evidence="2 5" id="KW-0808">Transferase</keyword>
<evidence type="ECO:0000259" key="6">
    <source>
        <dbReference type="SMART" id="SM01266"/>
    </source>
</evidence>
<gene>
    <name evidence="7" type="ORF">HYQ42_06950</name>
</gene>
<dbReference type="Proteomes" id="UP000823401">
    <property type="component" value="Unassembled WGS sequence"/>
</dbReference>
<feature type="domain" description="Maltose/galactoside acetyltransferase" evidence="6">
    <location>
        <begin position="7"/>
        <end position="60"/>
    </location>
</feature>
<evidence type="ECO:0000256" key="4">
    <source>
        <dbReference type="ARBA" id="ARBA00023315"/>
    </source>
</evidence>
<dbReference type="EC" id="2.3.1.-" evidence="5"/>
<evidence type="ECO:0000256" key="1">
    <source>
        <dbReference type="ARBA" id="ARBA00007274"/>
    </source>
</evidence>
<dbReference type="InterPro" id="IPR039369">
    <property type="entry name" value="LacA-like"/>
</dbReference>
<comment type="similarity">
    <text evidence="1 5">Belongs to the transferase hexapeptide repeat family.</text>
</comment>
<dbReference type="InterPro" id="IPR011004">
    <property type="entry name" value="Trimer_LpxA-like_sf"/>
</dbReference>
<evidence type="ECO:0000313" key="8">
    <source>
        <dbReference type="Proteomes" id="UP000823401"/>
    </source>
</evidence>
<dbReference type="Pfam" id="PF14602">
    <property type="entry name" value="Hexapep_2"/>
    <property type="match status" value="1"/>
</dbReference>
<organism evidence="7 8">
    <name type="scientific">Ruoffia tabacinasalis</name>
    <dbReference type="NCBI Taxonomy" id="87458"/>
    <lineage>
        <taxon>Bacteria</taxon>
        <taxon>Bacillati</taxon>
        <taxon>Bacillota</taxon>
        <taxon>Bacilli</taxon>
        <taxon>Lactobacillales</taxon>
        <taxon>Aerococcaceae</taxon>
        <taxon>Ruoffia</taxon>
    </lineage>
</organism>
<dbReference type="Gene3D" id="2.160.10.10">
    <property type="entry name" value="Hexapeptide repeat proteins"/>
    <property type="match status" value="1"/>
</dbReference>
<dbReference type="Pfam" id="PF12464">
    <property type="entry name" value="Mac"/>
    <property type="match status" value="1"/>
</dbReference>
<accession>A0ABS0LJR2</accession>
<dbReference type="CDD" id="cd03357">
    <property type="entry name" value="LbH_MAT_GAT"/>
    <property type="match status" value="1"/>
</dbReference>
<keyword evidence="4 5" id="KW-0012">Acyltransferase</keyword>
<keyword evidence="8" id="KW-1185">Reference proteome</keyword>
<dbReference type="EMBL" id="JACCEL010000015">
    <property type="protein sequence ID" value="MBG9978523.1"/>
    <property type="molecule type" value="Genomic_DNA"/>
</dbReference>
<dbReference type="InterPro" id="IPR001451">
    <property type="entry name" value="Hexapep"/>
</dbReference>
<dbReference type="PROSITE" id="PS00101">
    <property type="entry name" value="HEXAPEP_TRANSFERASES"/>
    <property type="match status" value="1"/>
</dbReference>
<dbReference type="InterPro" id="IPR024688">
    <property type="entry name" value="Mac_dom"/>
</dbReference>
<evidence type="ECO:0000256" key="5">
    <source>
        <dbReference type="RuleBase" id="RU367021"/>
    </source>
</evidence>
<dbReference type="RefSeq" id="WP_197104595.1">
    <property type="nucleotide sequence ID" value="NZ_JACCEL010000015.1"/>
</dbReference>
<comment type="caution">
    <text evidence="7">The sequence shown here is derived from an EMBL/GenBank/DDBJ whole genome shotgun (WGS) entry which is preliminary data.</text>
</comment>
<proteinExistence type="inferred from homology"/>
<name>A0ABS0LJR2_9LACT</name>
<dbReference type="PANTHER" id="PTHR43017">
    <property type="entry name" value="GALACTOSIDE O-ACETYLTRANSFERASE"/>
    <property type="match status" value="1"/>
</dbReference>
<sequence length="185" mass="20662">MDTQEIYKKMHSGEIYFENSETLDDQAKYRDLLFHFNHTLPSDIKKKAEIQEKLLGSIGKNSYIEPPFHANWGKNTYIGENVYINFSLTLVDDTRVEIQDHVMIGPNVTISTASHPLDSELRLKSAQFNKPVVIEKNAWIGANVTIFPGVVIGENSVIGAGSIVTKDIPSNVLAFGSPCKIIKKI</sequence>